<reference evidence="2" key="1">
    <citation type="journal article" date="2023" name="Front. Plant Sci.">
        <title>Chromosomal-level genome assembly of Melastoma candidum provides insights into trichome evolution.</title>
        <authorList>
            <person name="Zhong Y."/>
            <person name="Wu W."/>
            <person name="Sun C."/>
            <person name="Zou P."/>
            <person name="Liu Y."/>
            <person name="Dai S."/>
            <person name="Zhou R."/>
        </authorList>
    </citation>
    <scope>NUCLEOTIDE SEQUENCE [LARGE SCALE GENOMIC DNA]</scope>
</reference>
<keyword evidence="2" id="KW-1185">Reference proteome</keyword>
<gene>
    <name evidence="1" type="ORF">MLD38_012493</name>
</gene>
<comment type="caution">
    <text evidence="1">The sequence shown here is derived from an EMBL/GenBank/DDBJ whole genome shotgun (WGS) entry which is preliminary data.</text>
</comment>
<proteinExistence type="predicted"/>
<evidence type="ECO:0000313" key="2">
    <source>
        <dbReference type="Proteomes" id="UP001057402"/>
    </source>
</evidence>
<dbReference type="Proteomes" id="UP001057402">
    <property type="component" value="Chromosome 4"/>
</dbReference>
<evidence type="ECO:0000313" key="1">
    <source>
        <dbReference type="EMBL" id="KAI4374507.1"/>
    </source>
</evidence>
<organism evidence="1 2">
    <name type="scientific">Melastoma candidum</name>
    <dbReference type="NCBI Taxonomy" id="119954"/>
    <lineage>
        <taxon>Eukaryota</taxon>
        <taxon>Viridiplantae</taxon>
        <taxon>Streptophyta</taxon>
        <taxon>Embryophyta</taxon>
        <taxon>Tracheophyta</taxon>
        <taxon>Spermatophyta</taxon>
        <taxon>Magnoliopsida</taxon>
        <taxon>eudicotyledons</taxon>
        <taxon>Gunneridae</taxon>
        <taxon>Pentapetalae</taxon>
        <taxon>rosids</taxon>
        <taxon>malvids</taxon>
        <taxon>Myrtales</taxon>
        <taxon>Melastomataceae</taxon>
        <taxon>Melastomatoideae</taxon>
        <taxon>Melastomateae</taxon>
        <taxon>Melastoma</taxon>
    </lineage>
</organism>
<name>A0ACB9R7T2_9MYRT</name>
<accession>A0ACB9R7T2</accession>
<sequence>MCTPWTLSKLIRCRPCFSQYDSPSSRAESETETVPSAVATNAGNGSTVNRKATRRMVFRGEQIDATLRSTQVGLPDKARKYELHWHRGFEDEHYIVLCFGEEESVDREDDSDDLDVPPDSGNDSGGLNTVSKVIIPSLLLFV</sequence>
<protein>
    <submittedName>
        <fullName evidence="1">Uncharacterized protein</fullName>
    </submittedName>
</protein>
<dbReference type="EMBL" id="CM042883">
    <property type="protein sequence ID" value="KAI4374507.1"/>
    <property type="molecule type" value="Genomic_DNA"/>
</dbReference>